<proteinExistence type="predicted"/>
<evidence type="ECO:0000256" key="1">
    <source>
        <dbReference type="SAM" id="MobiDB-lite"/>
    </source>
</evidence>
<organism evidence="2 3">
    <name type="scientific">Euphydryas editha</name>
    <name type="common">Edith's checkerspot</name>
    <dbReference type="NCBI Taxonomy" id="104508"/>
    <lineage>
        <taxon>Eukaryota</taxon>
        <taxon>Metazoa</taxon>
        <taxon>Ecdysozoa</taxon>
        <taxon>Arthropoda</taxon>
        <taxon>Hexapoda</taxon>
        <taxon>Insecta</taxon>
        <taxon>Pterygota</taxon>
        <taxon>Neoptera</taxon>
        <taxon>Endopterygota</taxon>
        <taxon>Lepidoptera</taxon>
        <taxon>Glossata</taxon>
        <taxon>Ditrysia</taxon>
        <taxon>Papilionoidea</taxon>
        <taxon>Nymphalidae</taxon>
        <taxon>Nymphalinae</taxon>
        <taxon>Euphydryas</taxon>
    </lineage>
</organism>
<evidence type="ECO:0000313" key="3">
    <source>
        <dbReference type="Proteomes" id="UP001153954"/>
    </source>
</evidence>
<protein>
    <submittedName>
        <fullName evidence="2">Uncharacterized protein</fullName>
    </submittedName>
</protein>
<evidence type="ECO:0000313" key="2">
    <source>
        <dbReference type="EMBL" id="CAH2090004.1"/>
    </source>
</evidence>
<keyword evidence="3" id="KW-1185">Reference proteome</keyword>
<dbReference type="AlphaFoldDB" id="A0AAU9TQS7"/>
<comment type="caution">
    <text evidence="2">The sequence shown here is derived from an EMBL/GenBank/DDBJ whole genome shotgun (WGS) entry which is preliminary data.</text>
</comment>
<reference evidence="2" key="1">
    <citation type="submission" date="2022-03" db="EMBL/GenBank/DDBJ databases">
        <authorList>
            <person name="Tunstrom K."/>
        </authorList>
    </citation>
    <scope>NUCLEOTIDE SEQUENCE</scope>
</reference>
<dbReference type="Proteomes" id="UP001153954">
    <property type="component" value="Unassembled WGS sequence"/>
</dbReference>
<name>A0AAU9TQS7_EUPED</name>
<accession>A0AAU9TQS7</accession>
<feature type="region of interest" description="Disordered" evidence="1">
    <location>
        <begin position="99"/>
        <end position="122"/>
    </location>
</feature>
<sequence>MEASTTSEECSTRDLHKRDQKCVDAILELTKSSKNLKGTFRKAFNESAETIGEVLGVLYQWTTTDGIRHLQEDNDRLKSGNAQLRSEISELRQGVAEIRRELSSKSAPAPPPSSQKAVDDDAMVKKIMDGVGKMLNARFRELEASGRLLPETRTG</sequence>
<dbReference type="EMBL" id="CAKOGL010000009">
    <property type="protein sequence ID" value="CAH2090004.1"/>
    <property type="molecule type" value="Genomic_DNA"/>
</dbReference>
<gene>
    <name evidence="2" type="ORF">EEDITHA_LOCUS6006</name>
</gene>